<dbReference type="GO" id="GO:0008233">
    <property type="term" value="F:peptidase activity"/>
    <property type="evidence" value="ECO:0007669"/>
    <property type="project" value="UniProtKB-KW"/>
</dbReference>
<dbReference type="PANTHER" id="PTHR13604">
    <property type="entry name" value="DC12-RELATED"/>
    <property type="match status" value="1"/>
</dbReference>
<keyword evidence="3" id="KW-0227">DNA damage</keyword>
<dbReference type="Proteomes" id="UP000029665">
    <property type="component" value="Unassembled WGS sequence"/>
</dbReference>
<dbReference type="PANTHER" id="PTHR13604:SF0">
    <property type="entry name" value="ABASIC SITE PROCESSING PROTEIN HMCES"/>
    <property type="match status" value="1"/>
</dbReference>
<evidence type="ECO:0000313" key="10">
    <source>
        <dbReference type="Proteomes" id="UP000029665"/>
    </source>
</evidence>
<feature type="compositionally biased region" description="Polar residues" evidence="8">
    <location>
        <begin position="77"/>
        <end position="117"/>
    </location>
</feature>
<evidence type="ECO:0000256" key="3">
    <source>
        <dbReference type="ARBA" id="ARBA00022763"/>
    </source>
</evidence>
<dbReference type="GO" id="GO:0006508">
    <property type="term" value="P:proteolysis"/>
    <property type="evidence" value="ECO:0007669"/>
    <property type="project" value="UniProtKB-KW"/>
</dbReference>
<keyword evidence="2" id="KW-0645">Protease</keyword>
<keyword evidence="10" id="KW-1185">Reference proteome</keyword>
<evidence type="ECO:0000256" key="5">
    <source>
        <dbReference type="ARBA" id="ARBA00023124"/>
    </source>
</evidence>
<dbReference type="InterPro" id="IPR036590">
    <property type="entry name" value="SRAP-like"/>
</dbReference>
<comment type="similarity">
    <text evidence="1">Belongs to the SOS response-associated peptidase family.</text>
</comment>
<feature type="compositionally biased region" description="Polar residues" evidence="8">
    <location>
        <begin position="452"/>
        <end position="468"/>
    </location>
</feature>
<dbReference type="AlphaFoldDB" id="A0A060S7H2"/>
<comment type="caution">
    <text evidence="9">The sequence shown here is derived from an EMBL/GenBank/DDBJ whole genome shotgun (WGS) entry which is preliminary data.</text>
</comment>
<dbReference type="OrthoDB" id="2111841at2759"/>
<evidence type="ECO:0000313" key="9">
    <source>
        <dbReference type="EMBL" id="CDO70447.1"/>
    </source>
</evidence>
<feature type="compositionally biased region" description="Polar residues" evidence="8">
    <location>
        <begin position="340"/>
        <end position="355"/>
    </location>
</feature>
<dbReference type="SUPFAM" id="SSF143081">
    <property type="entry name" value="BB1717-like"/>
    <property type="match status" value="1"/>
</dbReference>
<dbReference type="STRING" id="5643.A0A060S7H2"/>
<dbReference type="GO" id="GO:0016829">
    <property type="term" value="F:lyase activity"/>
    <property type="evidence" value="ECO:0007669"/>
    <property type="project" value="UniProtKB-KW"/>
</dbReference>
<feature type="region of interest" description="Disordered" evidence="8">
    <location>
        <begin position="41"/>
        <end position="117"/>
    </location>
</feature>
<keyword evidence="4" id="KW-0378">Hydrolase</keyword>
<evidence type="ECO:0000256" key="4">
    <source>
        <dbReference type="ARBA" id="ARBA00022801"/>
    </source>
</evidence>
<feature type="region of interest" description="Disordered" evidence="8">
    <location>
        <begin position="385"/>
        <end position="480"/>
    </location>
</feature>
<dbReference type="Gene3D" id="3.90.1680.10">
    <property type="entry name" value="SOS response associated peptidase-like"/>
    <property type="match status" value="2"/>
</dbReference>
<feature type="compositionally biased region" description="Low complexity" evidence="8">
    <location>
        <begin position="469"/>
        <end position="480"/>
    </location>
</feature>
<gene>
    <name evidence="9" type="ORF">BN946_scf184999.g88</name>
</gene>
<sequence length="480" mass="52572">MCGRYSLGLPHDEIVQQLHGYNVHVGEWVGRDNFVPRHNIAPRSQAPVIRRRDPHEPAAGPSRSNETAPSVAGTAAAPTSESFAPSDSAENVAASQSETASTSNHSQSEAQAQTHPHNVSSPIILHTMKWGLVPHYSKHEDPSLKTINARCEALIEGQAGMWASIKGRKRCAVVCEGYYEWLKKGKERLPHFTRHKDGRLMLLAGLWDCTVLEGSTERLWTFTIVTTDASKEFSWLHDRQPVILPDETALNVWLDTSSGRWMPELSKLCAPYRYSDHPLVCYQVPKEVGKIGTESPTFVQPIQDRKDGIQALFAKQNAASAEVDLSTSPRSPSKAGIKRSASNQNVKSGGITSTPPIKKPKIEKVNAWDDDSDVEYIDDLAPSDAAAVTETKEGSSIKKARQDGRMEDAPKSAHKVPEAATASASSTTKASKVSPPRPPPMFCAAQLIRPLSLQTTPRKSRTSRQIGESSTKITSFFSKK</sequence>
<dbReference type="HOGENOM" id="CLU_035990_0_2_1"/>
<keyword evidence="6" id="KW-0238">DNA-binding</keyword>
<evidence type="ECO:0000256" key="7">
    <source>
        <dbReference type="ARBA" id="ARBA00023239"/>
    </source>
</evidence>
<dbReference type="GO" id="GO:0003697">
    <property type="term" value="F:single-stranded DNA binding"/>
    <property type="evidence" value="ECO:0007669"/>
    <property type="project" value="InterPro"/>
</dbReference>
<keyword evidence="5" id="KW-0190">Covalent protein-DNA linkage</keyword>
<evidence type="ECO:0000256" key="2">
    <source>
        <dbReference type="ARBA" id="ARBA00022670"/>
    </source>
</evidence>
<evidence type="ECO:0000256" key="8">
    <source>
        <dbReference type="SAM" id="MobiDB-lite"/>
    </source>
</evidence>
<reference evidence="9" key="1">
    <citation type="submission" date="2014-01" db="EMBL/GenBank/DDBJ databases">
        <title>The genome of the white-rot fungus Pycnoporus cinnabarinus: a basidiomycete model with a versatile arsenal for lignocellulosic biomass breakdown.</title>
        <authorList>
            <person name="Levasseur A."/>
            <person name="Lomascolo A."/>
            <person name="Ruiz-Duenas F.J."/>
            <person name="Uzan E."/>
            <person name="Piumi F."/>
            <person name="Kues U."/>
            <person name="Ram A.F.J."/>
            <person name="Murat C."/>
            <person name="Haon M."/>
            <person name="Benoit I."/>
            <person name="Arfi Y."/>
            <person name="Chevret D."/>
            <person name="Drula E."/>
            <person name="Kwon M.J."/>
            <person name="Gouret P."/>
            <person name="Lesage-Meessen L."/>
            <person name="Lombard V."/>
            <person name="Mariette J."/>
            <person name="Noirot C."/>
            <person name="Park J."/>
            <person name="Patyshakuliyeva A."/>
            <person name="Wieneger R.A.B."/>
            <person name="Wosten H.A.B."/>
            <person name="Martin F."/>
            <person name="Coutinho P.M."/>
            <person name="de Vries R."/>
            <person name="Martinez A.T."/>
            <person name="Klopp C."/>
            <person name="Pontarotti P."/>
            <person name="Henrissat B."/>
            <person name="Record E."/>
        </authorList>
    </citation>
    <scope>NUCLEOTIDE SEQUENCE [LARGE SCALE GENOMIC DNA]</scope>
    <source>
        <strain evidence="9">BRFM137</strain>
    </source>
</reference>
<organism evidence="9 10">
    <name type="scientific">Pycnoporus cinnabarinus</name>
    <name type="common">Cinnabar-red polypore</name>
    <name type="synonym">Trametes cinnabarina</name>
    <dbReference type="NCBI Taxonomy" id="5643"/>
    <lineage>
        <taxon>Eukaryota</taxon>
        <taxon>Fungi</taxon>
        <taxon>Dikarya</taxon>
        <taxon>Basidiomycota</taxon>
        <taxon>Agaricomycotina</taxon>
        <taxon>Agaricomycetes</taxon>
        <taxon>Polyporales</taxon>
        <taxon>Polyporaceae</taxon>
        <taxon>Trametes</taxon>
    </lineage>
</organism>
<feature type="compositionally biased region" description="Low complexity" evidence="8">
    <location>
        <begin position="419"/>
        <end position="434"/>
    </location>
</feature>
<dbReference type="OMA" id="DHPLVCY"/>
<dbReference type="InterPro" id="IPR003738">
    <property type="entry name" value="SRAP"/>
</dbReference>
<evidence type="ECO:0000256" key="1">
    <source>
        <dbReference type="ARBA" id="ARBA00008136"/>
    </source>
</evidence>
<keyword evidence="7" id="KW-0456">Lyase</keyword>
<dbReference type="GO" id="GO:0106300">
    <property type="term" value="P:protein-DNA covalent cross-linking repair"/>
    <property type="evidence" value="ECO:0007669"/>
    <property type="project" value="InterPro"/>
</dbReference>
<evidence type="ECO:0000256" key="6">
    <source>
        <dbReference type="ARBA" id="ARBA00023125"/>
    </source>
</evidence>
<dbReference type="EMBL" id="CCBP010000081">
    <property type="protein sequence ID" value="CDO70447.1"/>
    <property type="molecule type" value="Genomic_DNA"/>
</dbReference>
<protein>
    <recommendedName>
        <fullName evidence="11">DUF159-domain-containing protein</fullName>
    </recommendedName>
</protein>
<accession>A0A060S7H2</accession>
<proteinExistence type="inferred from homology"/>
<feature type="compositionally biased region" description="Basic and acidic residues" evidence="8">
    <location>
        <begin position="390"/>
        <end position="417"/>
    </location>
</feature>
<dbReference type="Pfam" id="PF02586">
    <property type="entry name" value="SRAP"/>
    <property type="match status" value="1"/>
</dbReference>
<feature type="region of interest" description="Disordered" evidence="8">
    <location>
        <begin position="320"/>
        <end position="365"/>
    </location>
</feature>
<evidence type="ECO:0008006" key="11">
    <source>
        <dbReference type="Google" id="ProtNLM"/>
    </source>
</evidence>
<name>A0A060S7H2_PYCCI</name>